<dbReference type="RefSeq" id="WP_207017848.1">
    <property type="nucleotide sequence ID" value="NZ_JACIDJ010000001.1"/>
</dbReference>
<sequence length="236" mass="24865">MTERLAGQRILIVEDEVILAWALQDMLTSYGCQVVGPAAGVAEALDLIGREGIDAAVLDVNLNREKCYPVADALVRRGLPFVFSTAYSADSIEEGYRHHPSVQKPHSAPELADALSALLPMPASLPFPTEAALAAAGIGLWSFHRKRDALRLDAGAQSLLGMPEGPTTLATLLARVHEEDQAGLRAGLRAACAETIARDVRFRLVTPAGPRALVMRGAAGAEGNGASGAIFPLPEV</sequence>
<dbReference type="AlphaFoldDB" id="A0A840A867"/>
<name>A0A840A867_9PROT</name>
<dbReference type="Pfam" id="PF00072">
    <property type="entry name" value="Response_reg"/>
    <property type="match status" value="1"/>
</dbReference>
<keyword evidence="4" id="KW-1185">Reference proteome</keyword>
<reference evidence="3 4" key="1">
    <citation type="submission" date="2020-08" db="EMBL/GenBank/DDBJ databases">
        <title>Genomic Encyclopedia of Type Strains, Phase IV (KMG-IV): sequencing the most valuable type-strain genomes for metagenomic binning, comparative biology and taxonomic classification.</title>
        <authorList>
            <person name="Goeker M."/>
        </authorList>
    </citation>
    <scope>NUCLEOTIDE SEQUENCE [LARGE SCALE GENOMIC DNA]</scope>
    <source>
        <strain evidence="3 4">DSM 19979</strain>
    </source>
</reference>
<keyword evidence="1" id="KW-0597">Phosphoprotein</keyword>
<feature type="domain" description="Response regulatory" evidence="2">
    <location>
        <begin position="9"/>
        <end position="119"/>
    </location>
</feature>
<dbReference type="Gene3D" id="3.40.50.2300">
    <property type="match status" value="1"/>
</dbReference>
<dbReference type="Gene3D" id="3.30.450.20">
    <property type="entry name" value="PAS domain"/>
    <property type="match status" value="1"/>
</dbReference>
<dbReference type="InterPro" id="IPR011006">
    <property type="entry name" value="CheY-like_superfamily"/>
</dbReference>
<gene>
    <name evidence="3" type="ORF">GGQ83_000119</name>
</gene>
<dbReference type="EMBL" id="JACIDJ010000001">
    <property type="protein sequence ID" value="MBB3896693.1"/>
    <property type="molecule type" value="Genomic_DNA"/>
</dbReference>
<protein>
    <submittedName>
        <fullName evidence="3">CheY-like chemotaxis protein</fullName>
    </submittedName>
</protein>
<accession>A0A840A867</accession>
<dbReference type="Proteomes" id="UP000553193">
    <property type="component" value="Unassembled WGS sequence"/>
</dbReference>
<dbReference type="PROSITE" id="PS50110">
    <property type="entry name" value="RESPONSE_REGULATORY"/>
    <property type="match status" value="1"/>
</dbReference>
<dbReference type="SUPFAM" id="SSF52172">
    <property type="entry name" value="CheY-like"/>
    <property type="match status" value="1"/>
</dbReference>
<proteinExistence type="predicted"/>
<evidence type="ECO:0000313" key="3">
    <source>
        <dbReference type="EMBL" id="MBB3896693.1"/>
    </source>
</evidence>
<evidence type="ECO:0000256" key="1">
    <source>
        <dbReference type="PROSITE-ProRule" id="PRU00169"/>
    </source>
</evidence>
<evidence type="ECO:0000259" key="2">
    <source>
        <dbReference type="PROSITE" id="PS50110"/>
    </source>
</evidence>
<comment type="caution">
    <text evidence="3">The sequence shown here is derived from an EMBL/GenBank/DDBJ whole genome shotgun (WGS) entry which is preliminary data.</text>
</comment>
<evidence type="ECO:0000313" key="4">
    <source>
        <dbReference type="Proteomes" id="UP000553193"/>
    </source>
</evidence>
<organism evidence="3 4">
    <name type="scientific">Roseococcus suduntuyensis</name>
    <dbReference type="NCBI Taxonomy" id="455361"/>
    <lineage>
        <taxon>Bacteria</taxon>
        <taxon>Pseudomonadati</taxon>
        <taxon>Pseudomonadota</taxon>
        <taxon>Alphaproteobacteria</taxon>
        <taxon>Acetobacterales</taxon>
        <taxon>Roseomonadaceae</taxon>
        <taxon>Roseococcus</taxon>
    </lineage>
</organism>
<dbReference type="InterPro" id="IPR001789">
    <property type="entry name" value="Sig_transdc_resp-reg_receiver"/>
</dbReference>
<dbReference type="GO" id="GO:0000160">
    <property type="term" value="P:phosphorelay signal transduction system"/>
    <property type="evidence" value="ECO:0007669"/>
    <property type="project" value="InterPro"/>
</dbReference>
<feature type="modified residue" description="4-aspartylphosphate" evidence="1">
    <location>
        <position position="59"/>
    </location>
</feature>
<dbReference type="SMART" id="SM00448">
    <property type="entry name" value="REC"/>
    <property type="match status" value="1"/>
</dbReference>